<evidence type="ECO:0000259" key="11">
    <source>
        <dbReference type="Pfam" id="PF17802"/>
    </source>
</evidence>
<dbReference type="Proteomes" id="UP000886796">
    <property type="component" value="Unassembled WGS sequence"/>
</dbReference>
<gene>
    <name evidence="12" type="ORF">IAB74_04835</name>
</gene>
<keyword evidence="2" id="KW-0134">Cell wall</keyword>
<evidence type="ECO:0000256" key="2">
    <source>
        <dbReference type="ARBA" id="ARBA00022512"/>
    </source>
</evidence>
<keyword evidence="7" id="KW-1133">Transmembrane helix</keyword>
<evidence type="ECO:0000256" key="7">
    <source>
        <dbReference type="SAM" id="Phobius"/>
    </source>
</evidence>
<dbReference type="Pfam" id="PF16555">
    <property type="entry name" value="GramPos_pilinD1"/>
    <property type="match status" value="1"/>
</dbReference>
<feature type="region of interest" description="Disordered" evidence="6">
    <location>
        <begin position="33"/>
        <end position="78"/>
    </location>
</feature>
<protein>
    <submittedName>
        <fullName evidence="12">SpaH/EbpB family LPXTG-anchored major pilin</fullName>
    </submittedName>
</protein>
<feature type="compositionally biased region" description="Low complexity" evidence="6">
    <location>
        <begin position="48"/>
        <end position="66"/>
    </location>
</feature>
<dbReference type="Pfam" id="PF17802">
    <property type="entry name" value="SpaA"/>
    <property type="match status" value="4"/>
</dbReference>
<dbReference type="Gene3D" id="2.60.40.740">
    <property type="match status" value="1"/>
</dbReference>
<organism evidence="12 13">
    <name type="scientific">Candidatus Faecousia excrementigallinarum</name>
    <dbReference type="NCBI Taxonomy" id="2840806"/>
    <lineage>
        <taxon>Bacteria</taxon>
        <taxon>Bacillati</taxon>
        <taxon>Bacillota</taxon>
        <taxon>Clostridia</taxon>
        <taxon>Eubacteriales</taxon>
        <taxon>Oscillospiraceae</taxon>
        <taxon>Faecousia</taxon>
    </lineage>
</organism>
<keyword evidence="5" id="KW-0572">Peptidoglycan-anchor</keyword>
<dbReference type="Gene3D" id="2.60.40.10">
    <property type="entry name" value="Immunoglobulins"/>
    <property type="match status" value="6"/>
</dbReference>
<evidence type="ECO:0000256" key="6">
    <source>
        <dbReference type="SAM" id="MobiDB-lite"/>
    </source>
</evidence>
<keyword evidence="7" id="KW-0812">Transmembrane</keyword>
<dbReference type="InterPro" id="IPR032364">
    <property type="entry name" value="GramPos_pilinD1_N"/>
</dbReference>
<dbReference type="Pfam" id="PF00746">
    <property type="entry name" value="Gram_pos_anchor"/>
    <property type="match status" value="1"/>
</dbReference>
<evidence type="ECO:0000313" key="13">
    <source>
        <dbReference type="Proteomes" id="UP000886796"/>
    </source>
</evidence>
<reference evidence="12" key="1">
    <citation type="submission" date="2020-10" db="EMBL/GenBank/DDBJ databases">
        <authorList>
            <person name="Gilroy R."/>
        </authorList>
    </citation>
    <scope>NUCLEOTIDE SEQUENCE</scope>
    <source>
        <strain evidence="12">13361</strain>
    </source>
</reference>
<dbReference type="InterPro" id="IPR013783">
    <property type="entry name" value="Ig-like_fold"/>
</dbReference>
<feature type="domain" description="SpaA-like prealbumin fold" evidence="11">
    <location>
        <begin position="518"/>
        <end position="589"/>
    </location>
</feature>
<keyword evidence="7" id="KW-0472">Membrane</keyword>
<feature type="chain" id="PRO_5039050264" evidence="8">
    <location>
        <begin position="28"/>
        <end position="1566"/>
    </location>
</feature>
<feature type="domain" description="SpaA-like prealbumin fold" evidence="11">
    <location>
        <begin position="414"/>
        <end position="500"/>
    </location>
</feature>
<feature type="domain" description="Gram-positive cocci surface proteins LPxTG" evidence="9">
    <location>
        <begin position="1523"/>
        <end position="1565"/>
    </location>
</feature>
<evidence type="ECO:0000313" key="12">
    <source>
        <dbReference type="EMBL" id="HIQ67816.1"/>
    </source>
</evidence>
<feature type="signal peptide" evidence="8">
    <location>
        <begin position="1"/>
        <end position="27"/>
    </location>
</feature>
<evidence type="ECO:0000256" key="5">
    <source>
        <dbReference type="ARBA" id="ARBA00023088"/>
    </source>
</evidence>
<feature type="transmembrane region" description="Helical" evidence="7">
    <location>
        <begin position="855"/>
        <end position="875"/>
    </location>
</feature>
<keyword evidence="3" id="KW-0964">Secreted</keyword>
<feature type="domain" description="SpaA-like prealbumin fold" evidence="11">
    <location>
        <begin position="686"/>
        <end position="777"/>
    </location>
</feature>
<dbReference type="PANTHER" id="PTHR36108:SF13">
    <property type="entry name" value="COLOSSIN-B-RELATED"/>
    <property type="match status" value="1"/>
</dbReference>
<evidence type="ECO:0000256" key="8">
    <source>
        <dbReference type="SAM" id="SignalP"/>
    </source>
</evidence>
<dbReference type="EMBL" id="DVFK01000067">
    <property type="protein sequence ID" value="HIQ67816.1"/>
    <property type="molecule type" value="Genomic_DNA"/>
</dbReference>
<keyword evidence="4 8" id="KW-0732">Signal</keyword>
<feature type="transmembrane region" description="Helical" evidence="7">
    <location>
        <begin position="1537"/>
        <end position="1558"/>
    </location>
</feature>
<evidence type="ECO:0000256" key="1">
    <source>
        <dbReference type="ARBA" id="ARBA00007257"/>
    </source>
</evidence>
<sequence length="1566" mass="169127">MKHRWIQAVCLVLTMVLLLGSISTAFAAAPEIPVETEPPATEAEDTGQSPSPTEETSPPTEQMEPPVTDAPPEVTEPTEQDFELDIGDIIIPTTTGASQIMPMTLLGGTEITIASKEPYYPAGGASIQFYWHSDLQPYRYGPYYTAYGSIFRLSDGRVGFCLQPMMQGGSSYEATVPGGNHIDSDGWPNAIYKSSTGTWFSWQIDRTSKRAIFLAMAYGAPNNGDTSDAGIKATALCVWDMVTGYRNVDGSERGHGTPPFYGALTDQAVKAKYDELLAKLKQHGKTPSFTVPQPSLVNSASTIILKKDAGTGLYTGTATDKNGVLANFHFTSNISGLTITRSGNTLKVTATEAAAKQLNQLVIRSRGYELGEGTKACTVYQDKANPNSRQKLVVLDGAVDPVPCCFRLAVELEGQIQVKKTTNTGQNLSGWKFEIVDKATNKVVQTVTTDSKGLATATNLPAGQYIVREVGGGNAYWQLDTSGHTVTVVAGQTATVTVNNVHRGRIVVQKNAVNGSPKGWKFEIWQGGTLVETLTTGGDGRAVSKYLLPGNYTVKEIHDRDGTYWEYDVKVEQNATVTAGKDTTVTYTNTQYGLLQIVKTMADGTSPAGWVFRVTDSTGKEVPGSPFTTGEDGVILSGKLAPGTYTVEEIIPDDSLYFCDSENPQTVVVTAGQTAEVQFTNALRPGKINIQKVDTLGNPLSGAVFLLEWSTDGENWNPIVYSESIQAGGCSNPDVVDGCITTGADGLASWENLHPGLYYRVTEVKAPNGYQLLKEPVFTGKLPIEDLTISLRVVNAPIFTLPQTGGMGFDGFTAGIILSLSACLGALFFMLSAGKKPRLLCYQKRERKGFKMKKFFALMMTLVLLLSGIPTALAADAADATIDTDASCSLTIFKYDFTNAVKDGVWSEDSFISTGWRESYVEDVLGNAVRQGDADGSTGNDLGNGQNSNGYALKGVEFTTLKVADIVTFTESANDQHPDYNLTQVLYGFHKVKAADLLAAIGLADGAGRYTNADNTDKLSKDNYYYTSETLNKALAAALAANATTVKDALETYMASQDGAIVMAKTDENGKTIQRNLPVGLYLCVETAVPEMVTSTTNPFFVSLPMTTVSGDENSSSPEGGHAWNYDVVVYPKNETGIPTLEKTVREAKKDTGKNEGTSTITDGFAHTATGSSGDVMEYQVISTLPTITSQATALTVYNFYDTLCEGLSYNKSLRDVKIEFFTDKDCTDKVASWDMDSGKFTVTYSSDDRHMTVDVTAAGLAEINGDTENVNGQLYAGYSNYTIRVTYTATIDSDASVVFGDNGNDNQVVLTWKRTSTEYYDTLIDDCHVFTFGIDLTKLFSDVDSETAEEQGMFDHVKFKIWNETDGYWVTATRNDKEGVYYVTGHVTDETDATIFHPVTMGEALGQIMVKGCEDDEYIITEVETANGYTLLKDDIHVVISTQIDDSRPCDIYTQDVLGVLQNDPHYSFDGGLDLHLANIPQKQLAHDYLTASATVDGNAVTMLEDNGSANAEAPLTVVNTPGFDLPQTGGYGTTIFTVTGIVVMALAAGVTLWLLFGKRKKENA</sequence>
<dbReference type="SUPFAM" id="SSF49478">
    <property type="entry name" value="Cna protein B-type domain"/>
    <property type="match status" value="3"/>
</dbReference>
<proteinExistence type="inferred from homology"/>
<feature type="region of interest" description="Disordered" evidence="6">
    <location>
        <begin position="1147"/>
        <end position="1166"/>
    </location>
</feature>
<dbReference type="NCBIfam" id="TIGR04226">
    <property type="entry name" value="RrgB_K2N_iso_D2"/>
    <property type="match status" value="1"/>
</dbReference>
<name>A0A9D0Z3D3_9FIRM</name>
<evidence type="ECO:0000256" key="3">
    <source>
        <dbReference type="ARBA" id="ARBA00022525"/>
    </source>
</evidence>
<evidence type="ECO:0000259" key="9">
    <source>
        <dbReference type="Pfam" id="PF00746"/>
    </source>
</evidence>
<dbReference type="InterPro" id="IPR019931">
    <property type="entry name" value="LPXTG_anchor"/>
</dbReference>
<feature type="domain" description="SpaA-like prealbumin fold" evidence="11">
    <location>
        <begin position="595"/>
        <end position="681"/>
    </location>
</feature>
<comment type="similarity">
    <text evidence="1">Belongs to the serine-aspartate repeat-containing protein (SDr) family.</text>
</comment>
<dbReference type="PANTHER" id="PTHR36108">
    <property type="entry name" value="COLOSSIN-B-RELATED"/>
    <property type="match status" value="1"/>
</dbReference>
<dbReference type="NCBIfam" id="TIGR01167">
    <property type="entry name" value="LPXTG_anchor"/>
    <property type="match status" value="1"/>
</dbReference>
<feature type="transmembrane region" description="Helical" evidence="7">
    <location>
        <begin position="812"/>
        <end position="834"/>
    </location>
</feature>
<dbReference type="InterPro" id="IPR048052">
    <property type="entry name" value="FM1-like"/>
</dbReference>
<evidence type="ECO:0000256" key="4">
    <source>
        <dbReference type="ARBA" id="ARBA00022729"/>
    </source>
</evidence>
<evidence type="ECO:0000259" key="10">
    <source>
        <dbReference type="Pfam" id="PF16555"/>
    </source>
</evidence>
<accession>A0A9D0Z3D3</accession>
<feature type="domain" description="Gram-positive pilin subunit D1 N-terminal" evidence="10">
    <location>
        <begin position="1016"/>
        <end position="1135"/>
    </location>
</feature>
<dbReference type="InterPro" id="IPR041033">
    <property type="entry name" value="SpaA_PFL_dom_1"/>
</dbReference>
<dbReference type="InterPro" id="IPR026466">
    <property type="entry name" value="Fim_isopep_form_D2_dom"/>
</dbReference>
<dbReference type="NCBIfam" id="NF033902">
    <property type="entry name" value="iso_D2_wall_anc"/>
    <property type="match status" value="1"/>
</dbReference>
<comment type="caution">
    <text evidence="12">The sequence shown here is derived from an EMBL/GenBank/DDBJ whole genome shotgun (WGS) entry which is preliminary data.</text>
</comment>
<reference evidence="12" key="2">
    <citation type="journal article" date="2021" name="PeerJ">
        <title>Extensive microbial diversity within the chicken gut microbiome revealed by metagenomics and culture.</title>
        <authorList>
            <person name="Gilroy R."/>
            <person name="Ravi A."/>
            <person name="Getino M."/>
            <person name="Pursley I."/>
            <person name="Horton D.L."/>
            <person name="Alikhan N.F."/>
            <person name="Baker D."/>
            <person name="Gharbi K."/>
            <person name="Hall N."/>
            <person name="Watson M."/>
            <person name="Adriaenssens E.M."/>
            <person name="Foster-Nyarko E."/>
            <person name="Jarju S."/>
            <person name="Secka A."/>
            <person name="Antonio M."/>
            <person name="Oren A."/>
            <person name="Chaudhuri R.R."/>
            <person name="La Ragione R."/>
            <person name="Hildebrand F."/>
            <person name="Pallen M.J."/>
        </authorList>
    </citation>
    <scope>NUCLEOTIDE SEQUENCE</scope>
    <source>
        <strain evidence="12">13361</strain>
    </source>
</reference>